<gene>
    <name evidence="6" type="ORF">C8A00DRAFT_46269</name>
</gene>
<dbReference type="AlphaFoldDB" id="A0AAN6VF51"/>
<dbReference type="InterPro" id="IPR047122">
    <property type="entry name" value="Trans-enoyl_RdTase-like"/>
</dbReference>
<proteinExistence type="inferred from homology"/>
<evidence type="ECO:0000313" key="6">
    <source>
        <dbReference type="EMBL" id="KAK4150317.1"/>
    </source>
</evidence>
<dbReference type="InterPro" id="IPR013154">
    <property type="entry name" value="ADH-like_N"/>
</dbReference>
<dbReference type="SUPFAM" id="SSF51735">
    <property type="entry name" value="NAD(P)-binding Rossmann-fold domains"/>
    <property type="match status" value="1"/>
</dbReference>
<evidence type="ECO:0000313" key="7">
    <source>
        <dbReference type="Proteomes" id="UP001302745"/>
    </source>
</evidence>
<dbReference type="PANTHER" id="PTHR45348">
    <property type="entry name" value="HYPOTHETICAL OXIDOREDUCTASE (EUROFUNG)"/>
    <property type="match status" value="1"/>
</dbReference>
<name>A0AAN6VF51_9PEZI</name>
<dbReference type="EMBL" id="MU857081">
    <property type="protein sequence ID" value="KAK4150317.1"/>
    <property type="molecule type" value="Genomic_DNA"/>
</dbReference>
<dbReference type="GO" id="GO:0016651">
    <property type="term" value="F:oxidoreductase activity, acting on NAD(P)H"/>
    <property type="evidence" value="ECO:0007669"/>
    <property type="project" value="InterPro"/>
</dbReference>
<dbReference type="CDD" id="cd08249">
    <property type="entry name" value="enoyl_reductase_like"/>
    <property type="match status" value="1"/>
</dbReference>
<keyword evidence="7" id="KW-1185">Reference proteome</keyword>
<organism evidence="6 7">
    <name type="scientific">Chaetomidium leptoderma</name>
    <dbReference type="NCBI Taxonomy" id="669021"/>
    <lineage>
        <taxon>Eukaryota</taxon>
        <taxon>Fungi</taxon>
        <taxon>Dikarya</taxon>
        <taxon>Ascomycota</taxon>
        <taxon>Pezizomycotina</taxon>
        <taxon>Sordariomycetes</taxon>
        <taxon>Sordariomycetidae</taxon>
        <taxon>Sordariales</taxon>
        <taxon>Chaetomiaceae</taxon>
        <taxon>Chaetomidium</taxon>
    </lineage>
</organism>
<dbReference type="Proteomes" id="UP001302745">
    <property type="component" value="Unassembled WGS sequence"/>
</dbReference>
<evidence type="ECO:0000256" key="1">
    <source>
        <dbReference type="ARBA" id="ARBA00008072"/>
    </source>
</evidence>
<feature type="domain" description="Enoyl reductase (ER)" evidence="5">
    <location>
        <begin position="23"/>
        <end position="384"/>
    </location>
</feature>
<evidence type="ECO:0000256" key="3">
    <source>
        <dbReference type="ARBA" id="ARBA00022857"/>
    </source>
</evidence>
<protein>
    <submittedName>
        <fullName evidence="6">Alcohol dehydrogenase</fullName>
    </submittedName>
</protein>
<dbReference type="Gene3D" id="3.40.50.720">
    <property type="entry name" value="NAD(P)-binding Rossmann-like Domain"/>
    <property type="match status" value="1"/>
</dbReference>
<dbReference type="GO" id="GO:0000166">
    <property type="term" value="F:nucleotide binding"/>
    <property type="evidence" value="ECO:0007669"/>
    <property type="project" value="UniProtKB-KW"/>
</dbReference>
<keyword evidence="4" id="KW-0560">Oxidoreductase</keyword>
<dbReference type="SMART" id="SM00829">
    <property type="entry name" value="PKS_ER"/>
    <property type="match status" value="1"/>
</dbReference>
<sequence>MGTTTLQYHHQPPLAPTQTAVITTAEGKHAVAHDRAVPQCDGGPASVLVRVRAVALNPTDHKTPARVKTAGLTAGCDFAGEVVRVNNEEESESGSSSSRRSWAPGDRVFGVVYGSNPGAPGWGAFAEFVEADPVMLCRVPPEGGWDWETAASVGGSVHGSVALCLFGEGRMGLDIGQLQHNQELQKVVLVYGGSTACGTMAMQIIRLAGYIPITTCSPRNVGLVTSYGAAATFDYHRETCADEIKQYTKSALWFALDCIGTAQSAALCYAALGRAGGRYVALEKYPDSVAALRKVVKPSWVMGPVMFGRELQLGQGYSQPADPSARAFARMWYPLAEALMSRGQLKSHPVKVVVPEAHGGWPEAVIRGLGDLRDGNVSAQKLVVSIPA</sequence>
<comment type="similarity">
    <text evidence="1">Belongs to the zinc-containing alcohol dehydrogenase family.</text>
</comment>
<dbReference type="InterPro" id="IPR020843">
    <property type="entry name" value="ER"/>
</dbReference>
<dbReference type="SUPFAM" id="SSF50129">
    <property type="entry name" value="GroES-like"/>
    <property type="match status" value="1"/>
</dbReference>
<reference evidence="6" key="1">
    <citation type="journal article" date="2023" name="Mol. Phylogenet. Evol.">
        <title>Genome-scale phylogeny and comparative genomics of the fungal order Sordariales.</title>
        <authorList>
            <person name="Hensen N."/>
            <person name="Bonometti L."/>
            <person name="Westerberg I."/>
            <person name="Brannstrom I.O."/>
            <person name="Guillou S."/>
            <person name="Cros-Aarteil S."/>
            <person name="Calhoun S."/>
            <person name="Haridas S."/>
            <person name="Kuo A."/>
            <person name="Mondo S."/>
            <person name="Pangilinan J."/>
            <person name="Riley R."/>
            <person name="LaButti K."/>
            <person name="Andreopoulos B."/>
            <person name="Lipzen A."/>
            <person name="Chen C."/>
            <person name="Yan M."/>
            <person name="Daum C."/>
            <person name="Ng V."/>
            <person name="Clum A."/>
            <person name="Steindorff A."/>
            <person name="Ohm R.A."/>
            <person name="Martin F."/>
            <person name="Silar P."/>
            <person name="Natvig D.O."/>
            <person name="Lalanne C."/>
            <person name="Gautier V."/>
            <person name="Ament-Velasquez S.L."/>
            <person name="Kruys A."/>
            <person name="Hutchinson M.I."/>
            <person name="Powell A.J."/>
            <person name="Barry K."/>
            <person name="Miller A.N."/>
            <person name="Grigoriev I.V."/>
            <person name="Debuchy R."/>
            <person name="Gladieux P."/>
            <person name="Hiltunen Thoren M."/>
            <person name="Johannesson H."/>
        </authorList>
    </citation>
    <scope>NUCLEOTIDE SEQUENCE</scope>
    <source>
        <strain evidence="6">CBS 538.74</strain>
    </source>
</reference>
<evidence type="ECO:0000259" key="5">
    <source>
        <dbReference type="SMART" id="SM00829"/>
    </source>
</evidence>
<dbReference type="InterPro" id="IPR011032">
    <property type="entry name" value="GroES-like_sf"/>
</dbReference>
<reference evidence="6" key="2">
    <citation type="submission" date="2023-05" db="EMBL/GenBank/DDBJ databases">
        <authorList>
            <consortium name="Lawrence Berkeley National Laboratory"/>
            <person name="Steindorff A."/>
            <person name="Hensen N."/>
            <person name="Bonometti L."/>
            <person name="Westerberg I."/>
            <person name="Brannstrom I.O."/>
            <person name="Guillou S."/>
            <person name="Cros-Aarteil S."/>
            <person name="Calhoun S."/>
            <person name="Haridas S."/>
            <person name="Kuo A."/>
            <person name="Mondo S."/>
            <person name="Pangilinan J."/>
            <person name="Riley R."/>
            <person name="Labutti K."/>
            <person name="Andreopoulos B."/>
            <person name="Lipzen A."/>
            <person name="Chen C."/>
            <person name="Yanf M."/>
            <person name="Daum C."/>
            <person name="Ng V."/>
            <person name="Clum A."/>
            <person name="Ohm R."/>
            <person name="Martin F."/>
            <person name="Silar P."/>
            <person name="Natvig D."/>
            <person name="Lalanne C."/>
            <person name="Gautier V."/>
            <person name="Ament-Velasquez S.L."/>
            <person name="Kruys A."/>
            <person name="Hutchinson M.I."/>
            <person name="Powell A.J."/>
            <person name="Barry K."/>
            <person name="Miller A.N."/>
            <person name="Grigoriev I.V."/>
            <person name="Debuchy R."/>
            <person name="Gladieux P."/>
            <person name="Thoren M.H."/>
            <person name="Johannesson H."/>
        </authorList>
    </citation>
    <scope>NUCLEOTIDE SEQUENCE</scope>
    <source>
        <strain evidence="6">CBS 538.74</strain>
    </source>
</reference>
<dbReference type="PANTHER" id="PTHR45348:SF1">
    <property type="entry name" value="TRANS-ENOYL REDUCTASE STHE"/>
    <property type="match status" value="1"/>
</dbReference>
<keyword evidence="2" id="KW-0547">Nucleotide-binding</keyword>
<evidence type="ECO:0000256" key="2">
    <source>
        <dbReference type="ARBA" id="ARBA00022741"/>
    </source>
</evidence>
<accession>A0AAN6VF51</accession>
<dbReference type="Gene3D" id="3.90.180.10">
    <property type="entry name" value="Medium-chain alcohol dehydrogenases, catalytic domain"/>
    <property type="match status" value="1"/>
</dbReference>
<dbReference type="Pfam" id="PF08240">
    <property type="entry name" value="ADH_N"/>
    <property type="match status" value="1"/>
</dbReference>
<keyword evidence="3" id="KW-0521">NADP</keyword>
<comment type="caution">
    <text evidence="6">The sequence shown here is derived from an EMBL/GenBank/DDBJ whole genome shotgun (WGS) entry which is preliminary data.</text>
</comment>
<dbReference type="InterPro" id="IPR036291">
    <property type="entry name" value="NAD(P)-bd_dom_sf"/>
</dbReference>
<evidence type="ECO:0000256" key="4">
    <source>
        <dbReference type="ARBA" id="ARBA00023002"/>
    </source>
</evidence>